<accession>A0A151APX2</accession>
<dbReference type="GO" id="GO:0016020">
    <property type="term" value="C:membrane"/>
    <property type="evidence" value="ECO:0007669"/>
    <property type="project" value="UniProtKB-SubCell"/>
</dbReference>
<dbReference type="AlphaFoldDB" id="A0A151APX2"/>
<keyword evidence="2 5" id="KW-0812">Transmembrane</keyword>
<dbReference type="RefSeq" id="WP_061857813.1">
    <property type="nucleotide sequence ID" value="NZ_LTBB01000003.1"/>
</dbReference>
<dbReference type="EMBL" id="LTBB01000003">
    <property type="protein sequence ID" value="KYH29691.1"/>
    <property type="molecule type" value="Genomic_DNA"/>
</dbReference>
<sequence>MRGLIDTPLFGILISLIAFEIGCLIYSKTKITLFNPLLISIALIISFLIKFNISLTYYNIGGQFISFFLGPSTVVLAVPLYKKINLLKKYAIPILIGITSGSCIGIITIIILSYIFKIDSPLNSSLIPKSVTTPIGVEISKQLGGIPSITVAAIISTGIIGAVIGPAILNLFKIKNKVAVGIAIGTASHAVGTTKAIELGETEGAMSGLSIGIAGLITVFLAPVLFKIFNVLVQ</sequence>
<dbReference type="PANTHER" id="PTHR30249:SF0">
    <property type="entry name" value="PLASTIDAL GLYCOLATE_GLYCERATE TRANSLOCATOR 1, CHLOROPLASTIC"/>
    <property type="match status" value="1"/>
</dbReference>
<evidence type="ECO:0000256" key="2">
    <source>
        <dbReference type="ARBA" id="ARBA00022692"/>
    </source>
</evidence>
<comment type="subcellular location">
    <subcellularLocation>
        <location evidence="1">Membrane</location>
        <topology evidence="1">Multi-pass membrane protein</topology>
    </subcellularLocation>
</comment>
<dbReference type="PATRIC" id="fig|1121305.3.peg.938"/>
<organism evidence="6 7">
    <name type="scientific">Clostridium colicanis DSM 13634</name>
    <dbReference type="NCBI Taxonomy" id="1121305"/>
    <lineage>
        <taxon>Bacteria</taxon>
        <taxon>Bacillati</taxon>
        <taxon>Bacillota</taxon>
        <taxon>Clostridia</taxon>
        <taxon>Eubacteriales</taxon>
        <taxon>Clostridiaceae</taxon>
        <taxon>Clostridium</taxon>
    </lineage>
</organism>
<dbReference type="PANTHER" id="PTHR30249">
    <property type="entry name" value="PUTATIVE SEROTONIN TRANSPORTER"/>
    <property type="match status" value="1"/>
</dbReference>
<dbReference type="InterPro" id="IPR007300">
    <property type="entry name" value="CidB/LrgB"/>
</dbReference>
<dbReference type="Pfam" id="PF04172">
    <property type="entry name" value="LrgB"/>
    <property type="match status" value="1"/>
</dbReference>
<feature type="transmembrane region" description="Helical" evidence="5">
    <location>
        <begin position="209"/>
        <end position="233"/>
    </location>
</feature>
<feature type="transmembrane region" description="Helical" evidence="5">
    <location>
        <begin position="149"/>
        <end position="171"/>
    </location>
</feature>
<feature type="transmembrane region" description="Helical" evidence="5">
    <location>
        <begin position="6"/>
        <end position="26"/>
    </location>
</feature>
<feature type="transmembrane region" description="Helical" evidence="5">
    <location>
        <begin position="33"/>
        <end position="51"/>
    </location>
</feature>
<dbReference type="STRING" id="1121305.CLCOL_09220"/>
<reference evidence="6 7" key="1">
    <citation type="submission" date="2016-02" db="EMBL/GenBank/DDBJ databases">
        <title>Genome sequence of Clostridium colicanis DSM 13634.</title>
        <authorList>
            <person name="Poehlein A."/>
            <person name="Daniel R."/>
        </authorList>
    </citation>
    <scope>NUCLEOTIDE SEQUENCE [LARGE SCALE GENOMIC DNA]</scope>
    <source>
        <strain evidence="6 7">DSM 13634</strain>
    </source>
</reference>
<name>A0A151APX2_9CLOT</name>
<proteinExistence type="predicted"/>
<evidence type="ECO:0000313" key="7">
    <source>
        <dbReference type="Proteomes" id="UP000075374"/>
    </source>
</evidence>
<keyword evidence="4 5" id="KW-0472">Membrane</keyword>
<gene>
    <name evidence="6" type="primary">yohK</name>
    <name evidence="6" type="ORF">CLCOL_09220</name>
</gene>
<keyword evidence="7" id="KW-1185">Reference proteome</keyword>
<dbReference type="Proteomes" id="UP000075374">
    <property type="component" value="Unassembled WGS sequence"/>
</dbReference>
<evidence type="ECO:0000256" key="4">
    <source>
        <dbReference type="ARBA" id="ARBA00023136"/>
    </source>
</evidence>
<feature type="transmembrane region" description="Helical" evidence="5">
    <location>
        <begin position="178"/>
        <end position="197"/>
    </location>
</feature>
<comment type="caution">
    <text evidence="6">The sequence shown here is derived from an EMBL/GenBank/DDBJ whole genome shotgun (WGS) entry which is preliminary data.</text>
</comment>
<keyword evidence="3 5" id="KW-1133">Transmembrane helix</keyword>
<feature type="transmembrane region" description="Helical" evidence="5">
    <location>
        <begin position="90"/>
        <end position="116"/>
    </location>
</feature>
<evidence type="ECO:0000313" key="6">
    <source>
        <dbReference type="EMBL" id="KYH29691.1"/>
    </source>
</evidence>
<evidence type="ECO:0000256" key="5">
    <source>
        <dbReference type="SAM" id="Phobius"/>
    </source>
</evidence>
<evidence type="ECO:0000256" key="3">
    <source>
        <dbReference type="ARBA" id="ARBA00022989"/>
    </source>
</evidence>
<protein>
    <submittedName>
        <fullName evidence="6">Inner membrane protein YohK</fullName>
    </submittedName>
</protein>
<feature type="transmembrane region" description="Helical" evidence="5">
    <location>
        <begin position="57"/>
        <end position="78"/>
    </location>
</feature>
<evidence type="ECO:0000256" key="1">
    <source>
        <dbReference type="ARBA" id="ARBA00004141"/>
    </source>
</evidence>